<dbReference type="PANTHER" id="PTHR43173">
    <property type="entry name" value="ABC1 FAMILY PROTEIN"/>
    <property type="match status" value="1"/>
</dbReference>
<dbReference type="InterPro" id="IPR011009">
    <property type="entry name" value="Kinase-like_dom_sf"/>
</dbReference>
<proteinExistence type="predicted"/>
<accession>A0A7S4T5K4</accession>
<reference evidence="2" key="1">
    <citation type="submission" date="2021-01" db="EMBL/GenBank/DDBJ databases">
        <authorList>
            <person name="Corre E."/>
            <person name="Pelletier E."/>
            <person name="Niang G."/>
            <person name="Scheremetjew M."/>
            <person name="Finn R."/>
            <person name="Kale V."/>
            <person name="Holt S."/>
            <person name="Cochrane G."/>
            <person name="Meng A."/>
            <person name="Brown T."/>
            <person name="Cohen L."/>
        </authorList>
    </citation>
    <scope>NUCLEOTIDE SEQUENCE</scope>
    <source>
        <strain evidence="2">CCMP3105</strain>
    </source>
</reference>
<dbReference type="InterPro" id="IPR004147">
    <property type="entry name" value="ABC1_dom"/>
</dbReference>
<dbReference type="PANTHER" id="PTHR43173:SF34">
    <property type="entry name" value="ABC1 ATYPICAL KINASE-LIKE DOMAIN-CONTAINING PROTEIN"/>
    <property type="match status" value="1"/>
</dbReference>
<feature type="domain" description="ABC1 atypical kinase-like" evidence="1">
    <location>
        <begin position="377"/>
        <end position="450"/>
    </location>
</feature>
<name>A0A7S4T5K4_9DINO</name>
<dbReference type="EMBL" id="HBNR01088152">
    <property type="protein sequence ID" value="CAE4666425.1"/>
    <property type="molecule type" value="Transcribed_RNA"/>
</dbReference>
<evidence type="ECO:0000313" key="2">
    <source>
        <dbReference type="EMBL" id="CAE4666425.1"/>
    </source>
</evidence>
<dbReference type="AlphaFoldDB" id="A0A7S4T5K4"/>
<dbReference type="Pfam" id="PF03109">
    <property type="entry name" value="ABC1"/>
    <property type="match status" value="2"/>
</dbReference>
<dbReference type="CDD" id="cd05121">
    <property type="entry name" value="ABC1_ADCK3-like"/>
    <property type="match status" value="1"/>
</dbReference>
<gene>
    <name evidence="2" type="ORF">AMON00008_LOCUS63177</name>
</gene>
<protein>
    <recommendedName>
        <fullName evidence="1">ABC1 atypical kinase-like domain-containing protein</fullName>
    </recommendedName>
</protein>
<feature type="domain" description="ABC1 atypical kinase-like" evidence="1">
    <location>
        <begin position="120"/>
        <end position="286"/>
    </location>
</feature>
<sequence length="574" mass="63665">MPSTRSPDEESHWVDSSWGLNSWWEWWESPTWPWYDWFKGLSRCISFVITALRIYLSYKLAPVHGSPAEQETQRAKVNKRCAQRALDLVLSMKGYYIKAAQTLCGAGVFAEEFDDAFAELLDQCPREPFNVVRDILEAELGCAISAVFSEFEKEAIAAASIGQVHLGRLLDGTEVAVKVQYPDVERFFRMDVRGLEFLFWLQGMGEKVREICDSMGLQFEAEFDYTREARHLREVAANVLPHFHDRICIPLPLDAAHPICSRLGVKSLCARKVLTMERVKGVPIRVHTLQLIDAFAKMHGTTPAELRKLIRTRGANADPALVQRLLAMEPVRERTAVAAIGAVRLWNAAGQLAHRVCCCCPAIGARPQSVAVPLNGPRIARTLFEVHGHEIFQDGVYNSDPHAGNIFMLTDGRLGLLDYGAVSRLSLEERLSLARLIVAVADEDDDSVPEAMFACGFQSERMDRRLALLLGYICFHRGPHPEDIKRLGSKVGLPEDCDVMSLEDYVAGGKLDEITRFPAQLLSLQRCSMILSGTALELGAGRLSSAQMLRPQAALLLQEHAKAGASGAVKGSAV</sequence>
<organism evidence="2">
    <name type="scientific">Alexandrium monilatum</name>
    <dbReference type="NCBI Taxonomy" id="311494"/>
    <lineage>
        <taxon>Eukaryota</taxon>
        <taxon>Sar</taxon>
        <taxon>Alveolata</taxon>
        <taxon>Dinophyceae</taxon>
        <taxon>Gonyaulacales</taxon>
        <taxon>Pyrocystaceae</taxon>
        <taxon>Alexandrium</taxon>
    </lineage>
</organism>
<evidence type="ECO:0000259" key="1">
    <source>
        <dbReference type="Pfam" id="PF03109"/>
    </source>
</evidence>
<dbReference type="InterPro" id="IPR051130">
    <property type="entry name" value="Mito_struct-func_regulator"/>
</dbReference>
<dbReference type="SUPFAM" id="SSF56112">
    <property type="entry name" value="Protein kinase-like (PK-like)"/>
    <property type="match status" value="1"/>
</dbReference>